<dbReference type="RefSeq" id="WP_188625068.1">
    <property type="nucleotide sequence ID" value="NZ_BMIL01000001.1"/>
</dbReference>
<dbReference type="Proteomes" id="UP000651668">
    <property type="component" value="Unassembled WGS sequence"/>
</dbReference>
<protein>
    <submittedName>
        <fullName evidence="1">Uncharacterized protein</fullName>
    </submittedName>
</protein>
<keyword evidence="2" id="KW-1185">Reference proteome</keyword>
<proteinExistence type="predicted"/>
<evidence type="ECO:0000313" key="1">
    <source>
        <dbReference type="EMBL" id="GGC53016.1"/>
    </source>
</evidence>
<dbReference type="SUPFAM" id="SSF81301">
    <property type="entry name" value="Nucleotidyltransferase"/>
    <property type="match status" value="1"/>
</dbReference>
<accession>A0A916X805</accession>
<evidence type="ECO:0000313" key="2">
    <source>
        <dbReference type="Proteomes" id="UP000651668"/>
    </source>
</evidence>
<dbReference type="InterPro" id="IPR043519">
    <property type="entry name" value="NT_sf"/>
</dbReference>
<dbReference type="Pfam" id="PF10706">
    <property type="entry name" value="Aminoglyc_resit"/>
    <property type="match status" value="1"/>
</dbReference>
<dbReference type="InterPro" id="IPR019646">
    <property type="entry name" value="Aminoglyc_AdlTrfase"/>
</dbReference>
<dbReference type="AlphaFoldDB" id="A0A916X805"/>
<dbReference type="Gene3D" id="3.30.460.40">
    <property type="match status" value="1"/>
</dbReference>
<name>A0A916X805_9SPHI</name>
<sequence length="247" mass="29228">MAQTEKQKAEAQEFYLDVIRILNENDLNFMLGGGFAMFNYTGIVRDSKDLDIFCKPSEYPKILKVVAEHGYDTELTDVRWLAKIHKNGEYIDIIFDTVNNICTVDDSWYEHAEEGEYAGVPVKFLPLVELIWCKLYVQNRERYDGSDINHMLIKQGKDMDWKRLLFRMDQHWHLLLAQLLIFQFVYPADYMEIIPKWLFDELVDRAKEQYDIPSSTEKVCRGPIIDQTQYEVDIKLWNYKVSTIKTT</sequence>
<reference evidence="1" key="1">
    <citation type="journal article" date="2014" name="Int. J. Syst. Evol. Microbiol.">
        <title>Complete genome sequence of Corynebacterium casei LMG S-19264T (=DSM 44701T), isolated from a smear-ripened cheese.</title>
        <authorList>
            <consortium name="US DOE Joint Genome Institute (JGI-PGF)"/>
            <person name="Walter F."/>
            <person name="Albersmeier A."/>
            <person name="Kalinowski J."/>
            <person name="Ruckert C."/>
        </authorList>
    </citation>
    <scope>NUCLEOTIDE SEQUENCE</scope>
    <source>
        <strain evidence="1">CGMCC 1.15343</strain>
    </source>
</reference>
<comment type="caution">
    <text evidence="1">The sequence shown here is derived from an EMBL/GenBank/DDBJ whole genome shotgun (WGS) entry which is preliminary data.</text>
</comment>
<reference evidence="1" key="2">
    <citation type="submission" date="2020-09" db="EMBL/GenBank/DDBJ databases">
        <authorList>
            <person name="Sun Q."/>
            <person name="Zhou Y."/>
        </authorList>
    </citation>
    <scope>NUCLEOTIDE SEQUENCE</scope>
    <source>
        <strain evidence="1">CGMCC 1.15343</strain>
    </source>
</reference>
<organism evidence="1 2">
    <name type="scientific">Pedobacter quisquiliarum</name>
    <dbReference type="NCBI Taxonomy" id="1834438"/>
    <lineage>
        <taxon>Bacteria</taxon>
        <taxon>Pseudomonadati</taxon>
        <taxon>Bacteroidota</taxon>
        <taxon>Sphingobacteriia</taxon>
        <taxon>Sphingobacteriales</taxon>
        <taxon>Sphingobacteriaceae</taxon>
        <taxon>Pedobacter</taxon>
    </lineage>
</organism>
<gene>
    <name evidence="1" type="ORF">GCM10011387_03170</name>
</gene>
<dbReference type="EMBL" id="BMIL01000001">
    <property type="protein sequence ID" value="GGC53016.1"/>
    <property type="molecule type" value="Genomic_DNA"/>
</dbReference>